<dbReference type="FunFam" id="3.30.70.330:FF:000382">
    <property type="entry name" value="G-patch domain-containing protein"/>
    <property type="match status" value="1"/>
</dbReference>
<evidence type="ECO:0000256" key="3">
    <source>
        <dbReference type="ARBA" id="ARBA00022884"/>
    </source>
</evidence>
<feature type="region of interest" description="Disordered" evidence="6">
    <location>
        <begin position="375"/>
        <end position="452"/>
    </location>
</feature>
<keyword evidence="8" id="KW-1185">Reference proteome</keyword>
<feature type="compositionally biased region" description="Polar residues" evidence="6">
    <location>
        <begin position="88"/>
        <end position="108"/>
    </location>
</feature>
<evidence type="ECO:0000256" key="1">
    <source>
        <dbReference type="ARBA" id="ARBA00004123"/>
    </source>
</evidence>
<dbReference type="Proteomes" id="UP000078595">
    <property type="component" value="Chromosome 5"/>
</dbReference>
<sequence>MSLYGGIKFAASSSSSSGEIDKSSKEPTSTTNPSGSSSTAAAQPAPSASTSNSDIKKPGEWSAALKFAPRVNKPRPQPSSRPAGFGNGNTTSTSQNASGSGSNSPNVSESHKNAPDIIRSAEPTLNVNVNVNVPAGGVGVGLVGSNSKDEDEVQFGPDGLPLAKAPAMTLAATSKALPGMGKRGREGDEKKKKKKKKKKNNFGQPYISNFDPDEQYDPNRPNDLGEYQAYRKRLREEKRLKLVEERKRKAQGLSSDESSYYTDSEDEAPRRDAPKMFAPPKIYSESAQPQQQSYPPAPLQAGFRPPSSLTTSTPSAISGDDAYARRAALSHQNTPAATAPASGEDAYARRLAMSQQAATASSGDDAYARGVAMSQGQGNVSLPPSFAAAPPTFAVPGSAPPPPPPHASAIAPPPPASDIPGFGAFPSGPSAPLPIAESVEEQKDPADFAKMLEDRKKAAEAIAAKFKALAGGGPGIPGSSAPAATPAAAVSQPEEDSGSGTFAEKMMRKWGHQEGSTLGIRNEGLLHALSAEHVTSQPQLKPGEQLSKRQLAKQKIAQANLKNKKWVQNSNSRGRIVNANEDSRLMNERERKGEESRIICLVGVVDSVEDIDEELSDEIGEECSKYGIVERVVLHIVEPPPQDPGEILRIFVVFSGMAGAWRATKELDGRFFGGRKIRVTYFDEGRFDRGERDGEILS</sequence>
<feature type="region of interest" description="Disordered" evidence="6">
    <location>
        <begin position="471"/>
        <end position="500"/>
    </location>
</feature>
<dbReference type="PANTHER" id="PTHR13288:SF8">
    <property type="entry name" value="SPLICING FACTOR 45"/>
    <property type="match status" value="1"/>
</dbReference>
<keyword evidence="2" id="KW-0507">mRNA processing</keyword>
<dbReference type="GO" id="GO:0003723">
    <property type="term" value="F:RNA binding"/>
    <property type="evidence" value="ECO:0007669"/>
    <property type="project" value="UniProtKB-KW"/>
</dbReference>
<dbReference type="EMBL" id="CP144534">
    <property type="protein sequence ID" value="WWC61780.1"/>
    <property type="molecule type" value="Genomic_DNA"/>
</dbReference>
<evidence type="ECO:0008006" key="9">
    <source>
        <dbReference type="Google" id="ProtNLM"/>
    </source>
</evidence>
<evidence type="ECO:0000313" key="8">
    <source>
        <dbReference type="Proteomes" id="UP000078595"/>
    </source>
</evidence>
<dbReference type="PANTHER" id="PTHR13288">
    <property type="entry name" value="SPLICING FACTOR 45 SPF45"/>
    <property type="match status" value="1"/>
</dbReference>
<organism evidence="7 8">
    <name type="scientific">Kwoniella dejecticola CBS 10117</name>
    <dbReference type="NCBI Taxonomy" id="1296121"/>
    <lineage>
        <taxon>Eukaryota</taxon>
        <taxon>Fungi</taxon>
        <taxon>Dikarya</taxon>
        <taxon>Basidiomycota</taxon>
        <taxon>Agaricomycotina</taxon>
        <taxon>Tremellomycetes</taxon>
        <taxon>Tremellales</taxon>
        <taxon>Cryptococcaceae</taxon>
        <taxon>Kwoniella</taxon>
    </lineage>
</organism>
<feature type="region of interest" description="Disordered" evidence="6">
    <location>
        <begin position="137"/>
        <end position="318"/>
    </location>
</feature>
<name>A0AAJ8KQK0_9TREE</name>
<keyword evidence="3" id="KW-0694">RNA-binding</keyword>
<dbReference type="AlphaFoldDB" id="A0AAJ8KQK0"/>
<dbReference type="GO" id="GO:0045292">
    <property type="term" value="P:mRNA cis splicing, via spliceosome"/>
    <property type="evidence" value="ECO:0007669"/>
    <property type="project" value="InterPro"/>
</dbReference>
<dbReference type="RefSeq" id="XP_018263166.2">
    <property type="nucleotide sequence ID" value="XM_018407955.2"/>
</dbReference>
<feature type="compositionally biased region" description="Basic residues" evidence="6">
    <location>
        <begin position="191"/>
        <end position="200"/>
    </location>
</feature>
<evidence type="ECO:0000256" key="6">
    <source>
        <dbReference type="SAM" id="MobiDB-lite"/>
    </source>
</evidence>
<evidence type="ECO:0000256" key="4">
    <source>
        <dbReference type="ARBA" id="ARBA00023187"/>
    </source>
</evidence>
<protein>
    <recommendedName>
        <fullName evidence="9">Splicing factor 45</fullName>
    </recommendedName>
</protein>
<feature type="compositionally biased region" description="Basic and acidic residues" evidence="6">
    <location>
        <begin position="234"/>
        <end position="247"/>
    </location>
</feature>
<feature type="compositionally biased region" description="Low complexity" evidence="6">
    <location>
        <begin position="380"/>
        <end position="397"/>
    </location>
</feature>
<proteinExistence type="predicted"/>
<keyword evidence="4" id="KW-0508">mRNA splicing</keyword>
<keyword evidence="5" id="KW-0539">Nucleus</keyword>
<dbReference type="SUPFAM" id="SSF54928">
    <property type="entry name" value="RNA-binding domain, RBD"/>
    <property type="match status" value="1"/>
</dbReference>
<dbReference type="GO" id="GO:0071011">
    <property type="term" value="C:precatalytic spliceosome"/>
    <property type="evidence" value="ECO:0007669"/>
    <property type="project" value="TreeGrafter"/>
</dbReference>
<evidence type="ECO:0000256" key="5">
    <source>
        <dbReference type="ARBA" id="ARBA00023242"/>
    </source>
</evidence>
<evidence type="ECO:0000313" key="7">
    <source>
        <dbReference type="EMBL" id="WWC61780.1"/>
    </source>
</evidence>
<feature type="compositionally biased region" description="Pro residues" evidence="6">
    <location>
        <begin position="398"/>
        <end position="417"/>
    </location>
</feature>
<feature type="compositionally biased region" description="Low complexity" evidence="6">
    <location>
        <begin position="28"/>
        <end position="53"/>
    </location>
</feature>
<evidence type="ECO:0000256" key="2">
    <source>
        <dbReference type="ARBA" id="ARBA00022664"/>
    </source>
</evidence>
<accession>A0AAJ8KQK0</accession>
<dbReference type="KEGG" id="kdj:28968358"/>
<dbReference type="InterPro" id="IPR012677">
    <property type="entry name" value="Nucleotide-bd_a/b_plait_sf"/>
</dbReference>
<dbReference type="InterPro" id="IPR035979">
    <property type="entry name" value="RBD_domain_sf"/>
</dbReference>
<feature type="compositionally biased region" description="Low complexity" evidence="6">
    <location>
        <begin position="284"/>
        <end position="315"/>
    </location>
</feature>
<dbReference type="CDD" id="cd12374">
    <property type="entry name" value="RRM_UHM_SPF45_PUF60"/>
    <property type="match status" value="1"/>
</dbReference>
<dbReference type="Gene3D" id="3.30.70.330">
    <property type="match status" value="1"/>
</dbReference>
<reference evidence="7" key="1">
    <citation type="submission" date="2013-07" db="EMBL/GenBank/DDBJ databases">
        <authorList>
            <consortium name="The Broad Institute Genome Sequencing Platform"/>
            <person name="Cuomo C."/>
            <person name="Litvintseva A."/>
            <person name="Chen Y."/>
            <person name="Heitman J."/>
            <person name="Sun S."/>
            <person name="Springer D."/>
            <person name="Dromer F."/>
            <person name="Young S.K."/>
            <person name="Zeng Q."/>
            <person name="Gargeya S."/>
            <person name="Fitzgerald M."/>
            <person name="Abouelleil A."/>
            <person name="Alvarado L."/>
            <person name="Berlin A.M."/>
            <person name="Chapman S.B."/>
            <person name="Dewar J."/>
            <person name="Goldberg J."/>
            <person name="Griggs A."/>
            <person name="Gujja S."/>
            <person name="Hansen M."/>
            <person name="Howarth C."/>
            <person name="Imamovic A."/>
            <person name="Larimer J."/>
            <person name="McCowan C."/>
            <person name="Murphy C."/>
            <person name="Pearson M."/>
            <person name="Priest M."/>
            <person name="Roberts A."/>
            <person name="Saif S."/>
            <person name="Shea T."/>
            <person name="Sykes S."/>
            <person name="Wortman J."/>
            <person name="Nusbaum C."/>
            <person name="Birren B."/>
        </authorList>
    </citation>
    <scope>NUCLEOTIDE SEQUENCE</scope>
    <source>
        <strain evidence="7">CBS 10117</strain>
    </source>
</reference>
<comment type="subcellular location">
    <subcellularLocation>
        <location evidence="1">Nucleus</location>
    </subcellularLocation>
</comment>
<feature type="region of interest" description="Disordered" evidence="6">
    <location>
        <begin position="1"/>
        <end position="121"/>
    </location>
</feature>
<dbReference type="InterPro" id="IPR040052">
    <property type="entry name" value="RBM17"/>
</dbReference>
<reference evidence="7" key="2">
    <citation type="submission" date="2024-02" db="EMBL/GenBank/DDBJ databases">
        <title>Comparative genomics of Cryptococcus and Kwoniella reveals pathogenesis evolution and contrasting modes of karyotype evolution via chromosome fusion or intercentromeric recombination.</title>
        <authorList>
            <person name="Coelho M.A."/>
            <person name="David-Palma M."/>
            <person name="Shea T."/>
            <person name="Bowers K."/>
            <person name="McGinley-Smith S."/>
            <person name="Mohammad A.W."/>
            <person name="Gnirke A."/>
            <person name="Yurkov A.M."/>
            <person name="Nowrousian M."/>
            <person name="Sun S."/>
            <person name="Cuomo C.A."/>
            <person name="Heitman J."/>
        </authorList>
    </citation>
    <scope>NUCLEOTIDE SEQUENCE</scope>
    <source>
        <strain evidence="7">CBS 10117</strain>
    </source>
</reference>
<dbReference type="GeneID" id="28968358"/>
<gene>
    <name evidence="7" type="ORF">I303_104365</name>
</gene>
<feature type="compositionally biased region" description="Basic and acidic residues" evidence="6">
    <location>
        <begin position="440"/>
        <end position="452"/>
    </location>
</feature>
<feature type="compositionally biased region" description="Low complexity" evidence="6">
    <location>
        <begin position="477"/>
        <end position="492"/>
    </location>
</feature>